<dbReference type="EMBL" id="RHLC01000017">
    <property type="protein sequence ID" value="TPP41200.1"/>
    <property type="molecule type" value="Genomic_DNA"/>
</dbReference>
<reference evidence="2" key="3">
    <citation type="submission" date="2019-02" db="EMBL/GenBank/DDBJ databases">
        <title>FDA dAtabase for Regulatory Grade micrObial Sequences (FDA-ARGOS): Supporting development and validation of Infectious Disease Dx tests.</title>
        <authorList>
            <person name="Duncan R."/>
            <person name="Fisher C."/>
            <person name="Tallon L.J."/>
            <person name="Sadzewicz L."/>
            <person name="Sengamalay N."/>
            <person name="Ott S."/>
            <person name="Godinez A."/>
            <person name="Nagaraj S."/>
            <person name="Nadendla S."/>
            <person name="Sichtig H."/>
        </authorList>
    </citation>
    <scope>NUCLEOTIDE SEQUENCE</scope>
    <source>
        <strain evidence="2">FDAARGOS_360</strain>
        <strain evidence="1">FDAARGOS_361</strain>
    </source>
</reference>
<protein>
    <submittedName>
        <fullName evidence="2">Uncharacterized protein</fullName>
    </submittedName>
</protein>
<dbReference type="Proteomes" id="UP000318447">
    <property type="component" value="Unassembled WGS sequence"/>
</dbReference>
<organism evidence="2 4">
    <name type="scientific">Leishmania donovani</name>
    <dbReference type="NCBI Taxonomy" id="5661"/>
    <lineage>
        <taxon>Eukaryota</taxon>
        <taxon>Discoba</taxon>
        <taxon>Euglenozoa</taxon>
        <taxon>Kinetoplastea</taxon>
        <taxon>Metakinetoplastina</taxon>
        <taxon>Trypanosomatida</taxon>
        <taxon>Trypanosomatidae</taxon>
        <taxon>Leishmaniinae</taxon>
        <taxon>Leishmania</taxon>
    </lineage>
</organism>
<gene>
    <name evidence="2" type="ORF">CGC20_5305</name>
    <name evidence="1" type="ORF">CGC21_32155</name>
</gene>
<name>A0A504XU72_LEIDO</name>
<dbReference type="AlphaFoldDB" id="A0A504XU72"/>
<evidence type="ECO:0000313" key="4">
    <source>
        <dbReference type="Proteomes" id="UP000318821"/>
    </source>
</evidence>
<reference evidence="3" key="1">
    <citation type="submission" date="2019-02" db="EMBL/GenBank/DDBJ databases">
        <title>FDA dAtabase for Regulatory Grade micrObial Sequences (FDA-ARGOS): Supporting development and validation of Infectious Disease Dx tests.</title>
        <authorList>
            <person name="Duncan R."/>
            <person name="Fisher C."/>
            <person name="Tallon L."/>
            <person name="Sadzewicz L."/>
            <person name="Sengamalay N."/>
            <person name="Ott S."/>
            <person name="Godinez A."/>
            <person name="Nagaraj S."/>
            <person name="Vavikolanu K."/>
            <person name="Nadendla S."/>
            <person name="Aluvathingal J."/>
            <person name="Sichtig H."/>
        </authorList>
    </citation>
    <scope>NUCLEOTIDE SEQUENCE [LARGE SCALE GENOMIC DNA]</scope>
    <source>
        <strain evidence="3">FDAARGOS_361</strain>
    </source>
</reference>
<dbReference type="EMBL" id="RHLD01000018">
    <property type="protein sequence ID" value="TPP52044.1"/>
    <property type="molecule type" value="Genomic_DNA"/>
</dbReference>
<dbReference type="Proteomes" id="UP000318821">
    <property type="component" value="Unassembled WGS sequence"/>
</dbReference>
<evidence type="ECO:0000313" key="2">
    <source>
        <dbReference type="EMBL" id="TPP52044.1"/>
    </source>
</evidence>
<accession>A0A504XU72</accession>
<reference evidence="4" key="2">
    <citation type="submission" date="2019-02" db="EMBL/GenBank/DDBJ databases">
        <title>FDA dAtabase for Regulatory Grade micrObial Sequences (FDA-ARGOS): Supporting development and validation of Infectious Disease Dx tests.</title>
        <authorList>
            <person name="Duncan R."/>
            <person name="Fisher C."/>
            <person name="Tallon L."/>
            <person name="Sadzewicz L."/>
            <person name="Sengamalay N."/>
            <person name="Ott S."/>
            <person name="Godinez A."/>
            <person name="Nagaraj S."/>
            <person name="Vavikolanu K."/>
            <person name="Vyas G."/>
            <person name="Nadendla S."/>
            <person name="Aluvathingal J."/>
            <person name="Sichtig H."/>
        </authorList>
    </citation>
    <scope>NUCLEOTIDE SEQUENCE [LARGE SCALE GENOMIC DNA]</scope>
    <source>
        <strain evidence="4">FDAARGOS_360</strain>
    </source>
</reference>
<comment type="caution">
    <text evidence="2">The sequence shown here is derived from an EMBL/GenBank/DDBJ whole genome shotgun (WGS) entry which is preliminary data.</text>
</comment>
<evidence type="ECO:0000313" key="1">
    <source>
        <dbReference type="EMBL" id="TPP41200.1"/>
    </source>
</evidence>
<proteinExistence type="predicted"/>
<evidence type="ECO:0000313" key="3">
    <source>
        <dbReference type="Proteomes" id="UP000318447"/>
    </source>
</evidence>
<sequence>MTDTPLPAQLPEGLSAIETQRQERLLASTIAEGSLSLLVLEEAFRRERLEQLRRHEAALTELSTVLSARAQDTDLCLSNTVLSASLLSVEEPLSWEVVDRLNDEDVERIWQRERRMLEHNIGLVSKRVRRLQQRKSGL</sequence>